<evidence type="ECO:0000313" key="2">
    <source>
        <dbReference type="EMBL" id="UTY40444.1"/>
    </source>
</evidence>
<organism evidence="2 3">
    <name type="scientific">Allocoprobacillus halotolerans</name>
    <dbReference type="NCBI Taxonomy" id="2944914"/>
    <lineage>
        <taxon>Bacteria</taxon>
        <taxon>Bacillati</taxon>
        <taxon>Bacillota</taxon>
        <taxon>Erysipelotrichia</taxon>
        <taxon>Erysipelotrichales</taxon>
        <taxon>Erysipelotrichaceae</taxon>
        <taxon>Allocoprobacillus</taxon>
    </lineage>
</organism>
<dbReference type="Gene3D" id="1.10.1200.10">
    <property type="entry name" value="ACP-like"/>
    <property type="match status" value="1"/>
</dbReference>
<sequence length="76" mass="8905">MDELLNILKDLKPGVDFENEKNLIDDRILDSLDVMNLIVELNDEFDIEITPLDILPENFQSVETIYQLITRLQEDN</sequence>
<gene>
    <name evidence="2" type="ORF">NMU03_06590</name>
</gene>
<protein>
    <submittedName>
        <fullName evidence="2">Phosphopantetheine-binding protein</fullName>
    </submittedName>
</protein>
<dbReference type="InterPro" id="IPR036736">
    <property type="entry name" value="ACP-like_sf"/>
</dbReference>
<dbReference type="SUPFAM" id="SSF47336">
    <property type="entry name" value="ACP-like"/>
    <property type="match status" value="1"/>
</dbReference>
<evidence type="ECO:0000313" key="3">
    <source>
        <dbReference type="Proteomes" id="UP001060112"/>
    </source>
</evidence>
<evidence type="ECO:0000259" key="1">
    <source>
        <dbReference type="Pfam" id="PF00550"/>
    </source>
</evidence>
<reference evidence="2" key="1">
    <citation type="submission" date="2022-07" db="EMBL/GenBank/DDBJ databases">
        <title>Faecal culturing of patients with breast cancer.</title>
        <authorList>
            <person name="Teng N.M.Y."/>
            <person name="Kiu R."/>
            <person name="Evans R."/>
            <person name="Baker D.J."/>
            <person name="Zenner C."/>
            <person name="Robinson S.D."/>
            <person name="Hall L.J."/>
        </authorList>
    </citation>
    <scope>NUCLEOTIDE SEQUENCE</scope>
    <source>
        <strain evidence="2">LH1062</strain>
    </source>
</reference>
<proteinExistence type="predicted"/>
<keyword evidence="3" id="KW-1185">Reference proteome</keyword>
<dbReference type="InterPro" id="IPR009081">
    <property type="entry name" value="PP-bd_ACP"/>
</dbReference>
<name>A0ABY5I506_9FIRM</name>
<dbReference type="EMBL" id="CP101620">
    <property type="protein sequence ID" value="UTY40444.1"/>
    <property type="molecule type" value="Genomic_DNA"/>
</dbReference>
<accession>A0ABY5I506</accession>
<dbReference type="Proteomes" id="UP001060112">
    <property type="component" value="Chromosome"/>
</dbReference>
<feature type="domain" description="Carrier" evidence="1">
    <location>
        <begin position="17"/>
        <end position="68"/>
    </location>
</feature>
<dbReference type="Pfam" id="PF00550">
    <property type="entry name" value="PP-binding"/>
    <property type="match status" value="1"/>
</dbReference>
<dbReference type="RefSeq" id="WP_290141866.1">
    <property type="nucleotide sequence ID" value="NZ_CP101620.1"/>
</dbReference>